<feature type="transmembrane region" description="Helical" evidence="15">
    <location>
        <begin position="42"/>
        <end position="66"/>
    </location>
</feature>
<keyword evidence="10 18" id="KW-0418">Kinase</keyword>
<evidence type="ECO:0000256" key="14">
    <source>
        <dbReference type="ARBA" id="ARBA00023136"/>
    </source>
</evidence>
<dbReference type="SUPFAM" id="SSF47384">
    <property type="entry name" value="Homodimeric domain of signal transducing histidine kinase"/>
    <property type="match status" value="1"/>
</dbReference>
<keyword evidence="7" id="KW-0808">Transferase</keyword>
<accession>A0A1W6CYZ6</accession>
<gene>
    <name evidence="18" type="ORF">B0A89_11100</name>
</gene>
<name>A0A1W6CYZ6_9RHOB</name>
<keyword evidence="14 15" id="KW-0472">Membrane</keyword>
<dbReference type="PROSITE" id="PS50885">
    <property type="entry name" value="HAMP"/>
    <property type="match status" value="1"/>
</dbReference>
<proteinExistence type="predicted"/>
<evidence type="ECO:0000256" key="3">
    <source>
        <dbReference type="ARBA" id="ARBA00012438"/>
    </source>
</evidence>
<dbReference type="Pfam" id="PF00672">
    <property type="entry name" value="HAMP"/>
    <property type="match status" value="1"/>
</dbReference>
<dbReference type="InterPro" id="IPR036097">
    <property type="entry name" value="HisK_dim/P_sf"/>
</dbReference>
<dbReference type="PANTHER" id="PTHR44936:SF5">
    <property type="entry name" value="SENSOR HISTIDINE KINASE ENVZ"/>
    <property type="match status" value="1"/>
</dbReference>
<keyword evidence="9" id="KW-0547">Nucleotide-binding</keyword>
<evidence type="ECO:0000256" key="10">
    <source>
        <dbReference type="ARBA" id="ARBA00022777"/>
    </source>
</evidence>
<dbReference type="Gene3D" id="3.30.565.10">
    <property type="entry name" value="Histidine kinase-like ATPase, C-terminal domain"/>
    <property type="match status" value="1"/>
</dbReference>
<dbReference type="CDD" id="cd00075">
    <property type="entry name" value="HATPase"/>
    <property type="match status" value="1"/>
</dbReference>
<comment type="catalytic activity">
    <reaction evidence="1">
        <text>ATP + protein L-histidine = ADP + protein N-phospho-L-histidine.</text>
        <dbReference type="EC" id="2.7.13.3"/>
    </reaction>
</comment>
<dbReference type="Gene3D" id="1.10.287.130">
    <property type="match status" value="1"/>
</dbReference>
<dbReference type="PRINTS" id="PR00344">
    <property type="entry name" value="BCTRLSENSOR"/>
</dbReference>
<dbReference type="GO" id="GO:0000155">
    <property type="term" value="F:phosphorelay sensor kinase activity"/>
    <property type="evidence" value="ECO:0007669"/>
    <property type="project" value="InterPro"/>
</dbReference>
<dbReference type="InterPro" id="IPR003594">
    <property type="entry name" value="HATPase_dom"/>
</dbReference>
<sequence>MLLGWTGRRARASVTAGSSGWLRSRGTAQDLGWLKRMLPRGLYGRAALILILPVVVVTLVVTVVFLQRHFEDVTRQMVRSAAVELALVAGHVEAAPDAASARAAGEAIAGPLDLALALPPPAGVVEERRFYDFSGRVLTTALHEALPAVRAVDLRDPRRVRVLVAGARPFVLEFARTRLTASNPHQLLVLMLGTSLLMSVIASIFLRNQLRPIRRLAGAAEAYGRGQIAPYRPAGAIEVRSAGRAFLEMRARIERQNEQRRLMLTGISHDLRTPLTRLRLGLSMLSPDLPPEPGEIADMERDVAEMGAMIGAFLDHARAEAQEGGAESVDVGAFLRDIVADAQRAGQPVQLAPPEAGIMPAGEQVVALRPQALRRAVENLIGNAVRHGSRAEVEAALTPRALRIAVEDDGPGIPPERRDEAMRPFVRLDEARNQDRGQGAGLGLAIAADIARAHGGQLRLLDGQRLGGLRAEITIPR</sequence>
<evidence type="ECO:0000313" key="19">
    <source>
        <dbReference type="Proteomes" id="UP000193017"/>
    </source>
</evidence>
<evidence type="ECO:0000256" key="15">
    <source>
        <dbReference type="SAM" id="Phobius"/>
    </source>
</evidence>
<evidence type="ECO:0000256" key="7">
    <source>
        <dbReference type="ARBA" id="ARBA00022679"/>
    </source>
</evidence>
<dbReference type="OrthoDB" id="9804645at2"/>
<evidence type="ECO:0000256" key="4">
    <source>
        <dbReference type="ARBA" id="ARBA00022475"/>
    </source>
</evidence>
<feature type="domain" description="HAMP" evidence="17">
    <location>
        <begin position="207"/>
        <end position="258"/>
    </location>
</feature>
<keyword evidence="11" id="KW-0067">ATP-binding</keyword>
<dbReference type="Pfam" id="PF02518">
    <property type="entry name" value="HATPase_c"/>
    <property type="match status" value="1"/>
</dbReference>
<dbReference type="InterPro" id="IPR005467">
    <property type="entry name" value="His_kinase_dom"/>
</dbReference>
<evidence type="ECO:0000256" key="13">
    <source>
        <dbReference type="ARBA" id="ARBA00023012"/>
    </source>
</evidence>
<dbReference type="PROSITE" id="PS50109">
    <property type="entry name" value="HIS_KIN"/>
    <property type="match status" value="1"/>
</dbReference>
<keyword evidence="6" id="KW-0597">Phosphoprotein</keyword>
<protein>
    <recommendedName>
        <fullName evidence="3">histidine kinase</fullName>
        <ecNumber evidence="3">2.7.13.3</ecNumber>
    </recommendedName>
</protein>
<evidence type="ECO:0000256" key="6">
    <source>
        <dbReference type="ARBA" id="ARBA00022553"/>
    </source>
</evidence>
<evidence type="ECO:0000256" key="9">
    <source>
        <dbReference type="ARBA" id="ARBA00022741"/>
    </source>
</evidence>
<dbReference type="EMBL" id="CP020612">
    <property type="protein sequence ID" value="ARJ70097.1"/>
    <property type="molecule type" value="Genomic_DNA"/>
</dbReference>
<evidence type="ECO:0000256" key="2">
    <source>
        <dbReference type="ARBA" id="ARBA00004429"/>
    </source>
</evidence>
<dbReference type="AlphaFoldDB" id="A0A1W6CYZ6"/>
<dbReference type="SUPFAM" id="SSF55874">
    <property type="entry name" value="ATPase domain of HSP90 chaperone/DNA topoisomerase II/histidine kinase"/>
    <property type="match status" value="1"/>
</dbReference>
<dbReference type="InterPro" id="IPR050980">
    <property type="entry name" value="2C_sensor_his_kinase"/>
</dbReference>
<keyword evidence="8 15" id="KW-0812">Transmembrane</keyword>
<dbReference type="GO" id="GO:0005886">
    <property type="term" value="C:plasma membrane"/>
    <property type="evidence" value="ECO:0007669"/>
    <property type="project" value="UniProtKB-SubCell"/>
</dbReference>
<dbReference type="Pfam" id="PF00512">
    <property type="entry name" value="HisKA"/>
    <property type="match status" value="1"/>
</dbReference>
<reference evidence="18 19" key="1">
    <citation type="submission" date="2017-03" db="EMBL/GenBank/DDBJ databases">
        <title>Genome sequence of Paracoccus contaminans isolated from a water microcosm.</title>
        <authorList>
            <person name="Aurass P."/>
            <person name="Karste S."/>
            <person name="Trost E."/>
            <person name="Glaeser S.P."/>
            <person name="Kaempfer P."/>
            <person name="Flieger A."/>
        </authorList>
    </citation>
    <scope>NUCLEOTIDE SEQUENCE [LARGE SCALE GENOMIC DNA]</scope>
    <source>
        <strain evidence="19">RKI 16-01929T\LMG 29738T\CCM 8701T\CIP 111112T</strain>
    </source>
</reference>
<evidence type="ECO:0000259" key="16">
    <source>
        <dbReference type="PROSITE" id="PS50109"/>
    </source>
</evidence>
<evidence type="ECO:0000259" key="17">
    <source>
        <dbReference type="PROSITE" id="PS50885"/>
    </source>
</evidence>
<dbReference type="InterPro" id="IPR003661">
    <property type="entry name" value="HisK_dim/P_dom"/>
</dbReference>
<dbReference type="SMART" id="SM00388">
    <property type="entry name" value="HisKA"/>
    <property type="match status" value="1"/>
</dbReference>
<keyword evidence="5" id="KW-0997">Cell inner membrane</keyword>
<dbReference type="CDD" id="cd00082">
    <property type="entry name" value="HisKA"/>
    <property type="match status" value="1"/>
</dbReference>
<dbReference type="KEGG" id="pcon:B0A89_11100"/>
<dbReference type="PANTHER" id="PTHR44936">
    <property type="entry name" value="SENSOR PROTEIN CREC"/>
    <property type="match status" value="1"/>
</dbReference>
<evidence type="ECO:0000256" key="11">
    <source>
        <dbReference type="ARBA" id="ARBA00022840"/>
    </source>
</evidence>
<feature type="domain" description="Histidine kinase" evidence="16">
    <location>
        <begin position="266"/>
        <end position="477"/>
    </location>
</feature>
<evidence type="ECO:0000256" key="1">
    <source>
        <dbReference type="ARBA" id="ARBA00000085"/>
    </source>
</evidence>
<evidence type="ECO:0000256" key="12">
    <source>
        <dbReference type="ARBA" id="ARBA00022989"/>
    </source>
</evidence>
<keyword evidence="12 15" id="KW-1133">Transmembrane helix</keyword>
<evidence type="ECO:0000256" key="5">
    <source>
        <dbReference type="ARBA" id="ARBA00022519"/>
    </source>
</evidence>
<dbReference type="InterPro" id="IPR004358">
    <property type="entry name" value="Sig_transdc_His_kin-like_C"/>
</dbReference>
<comment type="subcellular location">
    <subcellularLocation>
        <location evidence="2">Cell inner membrane</location>
        <topology evidence="2">Multi-pass membrane protein</topology>
    </subcellularLocation>
</comment>
<feature type="transmembrane region" description="Helical" evidence="15">
    <location>
        <begin position="187"/>
        <end position="206"/>
    </location>
</feature>
<evidence type="ECO:0000256" key="8">
    <source>
        <dbReference type="ARBA" id="ARBA00022692"/>
    </source>
</evidence>
<keyword evidence="4" id="KW-1003">Cell membrane</keyword>
<dbReference type="STRING" id="1945662.B0A89_11100"/>
<keyword evidence="19" id="KW-1185">Reference proteome</keyword>
<keyword evidence="13" id="KW-0902">Two-component regulatory system</keyword>
<dbReference type="Proteomes" id="UP000193017">
    <property type="component" value="Chromosome"/>
</dbReference>
<dbReference type="GO" id="GO:0005524">
    <property type="term" value="F:ATP binding"/>
    <property type="evidence" value="ECO:0007669"/>
    <property type="project" value="UniProtKB-KW"/>
</dbReference>
<dbReference type="SMART" id="SM00387">
    <property type="entry name" value="HATPase_c"/>
    <property type="match status" value="1"/>
</dbReference>
<organism evidence="18 19">
    <name type="scientific">Paracoccus contaminans</name>
    <dbReference type="NCBI Taxonomy" id="1945662"/>
    <lineage>
        <taxon>Bacteria</taxon>
        <taxon>Pseudomonadati</taxon>
        <taxon>Pseudomonadota</taxon>
        <taxon>Alphaproteobacteria</taxon>
        <taxon>Rhodobacterales</taxon>
        <taxon>Paracoccaceae</taxon>
        <taxon>Paracoccus</taxon>
    </lineage>
</organism>
<dbReference type="InterPro" id="IPR036890">
    <property type="entry name" value="HATPase_C_sf"/>
</dbReference>
<dbReference type="EC" id="2.7.13.3" evidence="3"/>
<evidence type="ECO:0000313" key="18">
    <source>
        <dbReference type="EMBL" id="ARJ70097.1"/>
    </source>
</evidence>
<dbReference type="InterPro" id="IPR003660">
    <property type="entry name" value="HAMP_dom"/>
</dbReference>
<dbReference type="Gene3D" id="6.10.340.10">
    <property type="match status" value="1"/>
</dbReference>